<feature type="compositionally biased region" description="Basic residues" evidence="1">
    <location>
        <begin position="81"/>
        <end position="90"/>
    </location>
</feature>
<organism evidence="2 3">
    <name type="scientific">Acaulospora morrowiae</name>
    <dbReference type="NCBI Taxonomy" id="94023"/>
    <lineage>
        <taxon>Eukaryota</taxon>
        <taxon>Fungi</taxon>
        <taxon>Fungi incertae sedis</taxon>
        <taxon>Mucoromycota</taxon>
        <taxon>Glomeromycotina</taxon>
        <taxon>Glomeromycetes</taxon>
        <taxon>Diversisporales</taxon>
        <taxon>Acaulosporaceae</taxon>
        <taxon>Acaulospora</taxon>
    </lineage>
</organism>
<dbReference type="Proteomes" id="UP000789342">
    <property type="component" value="Unassembled WGS sequence"/>
</dbReference>
<dbReference type="AlphaFoldDB" id="A0A9N8YRG3"/>
<evidence type="ECO:0000256" key="1">
    <source>
        <dbReference type="SAM" id="MobiDB-lite"/>
    </source>
</evidence>
<name>A0A9N8YRG3_9GLOM</name>
<accession>A0A9N8YRG3</accession>
<gene>
    <name evidence="2" type="ORF">AMORRO_LOCUS425</name>
</gene>
<reference evidence="2" key="1">
    <citation type="submission" date="2021-06" db="EMBL/GenBank/DDBJ databases">
        <authorList>
            <person name="Kallberg Y."/>
            <person name="Tangrot J."/>
            <person name="Rosling A."/>
        </authorList>
    </citation>
    <scope>NUCLEOTIDE SEQUENCE</scope>
    <source>
        <strain evidence="2">CL551</strain>
    </source>
</reference>
<dbReference type="EMBL" id="CAJVPV010000109">
    <property type="protein sequence ID" value="CAG8442997.1"/>
    <property type="molecule type" value="Genomic_DNA"/>
</dbReference>
<proteinExistence type="predicted"/>
<protein>
    <submittedName>
        <fullName evidence="2">17366_t:CDS:1</fullName>
    </submittedName>
</protein>
<evidence type="ECO:0000313" key="2">
    <source>
        <dbReference type="EMBL" id="CAG8442997.1"/>
    </source>
</evidence>
<keyword evidence="3" id="KW-1185">Reference proteome</keyword>
<feature type="region of interest" description="Disordered" evidence="1">
    <location>
        <begin position="44"/>
        <end position="196"/>
    </location>
</feature>
<sequence>VESERVRRTEKFKNYWIEVVNERKIRREISEYKVEKDHVNQHELDYGHSYNDNEINSSATDAGGSSGGSSLGTLGGSEKPKVRKVTRKMKGAIPSRIRENDLRNIERTRYNYGAPSRKRKNKSVSQTLSHSPSRPPLLMSPSSQQLQSLPPSPQILPSLSPPPRSYIIGSSDEEEEPPRKKKCLNCPQHCPGQETT</sequence>
<comment type="caution">
    <text evidence="2">The sequence shown here is derived from an EMBL/GenBank/DDBJ whole genome shotgun (WGS) entry which is preliminary data.</text>
</comment>
<feature type="compositionally biased region" description="Basic and acidic residues" evidence="1">
    <location>
        <begin position="96"/>
        <end position="109"/>
    </location>
</feature>
<feature type="compositionally biased region" description="Low complexity" evidence="1">
    <location>
        <begin position="128"/>
        <end position="149"/>
    </location>
</feature>
<feature type="non-terminal residue" evidence="2">
    <location>
        <position position="1"/>
    </location>
</feature>
<feature type="compositionally biased region" description="Pro residues" evidence="1">
    <location>
        <begin position="150"/>
        <end position="164"/>
    </location>
</feature>
<evidence type="ECO:0000313" key="3">
    <source>
        <dbReference type="Proteomes" id="UP000789342"/>
    </source>
</evidence>
<feature type="compositionally biased region" description="Gly residues" evidence="1">
    <location>
        <begin position="64"/>
        <end position="75"/>
    </location>
</feature>